<dbReference type="Gene3D" id="2.60.40.1730">
    <property type="entry name" value="tricorn interacting facor f3 domain"/>
    <property type="match status" value="1"/>
</dbReference>
<feature type="chain" id="PRO_5046879239" description="Peptidase M1 membrane alanine aminopeptidase domain-containing protein" evidence="2">
    <location>
        <begin position="29"/>
        <end position="677"/>
    </location>
</feature>
<dbReference type="InterPro" id="IPR027268">
    <property type="entry name" value="Peptidase_M4/M1_CTD_sf"/>
</dbReference>
<proteinExistence type="predicted"/>
<dbReference type="PANTHER" id="PTHR45726:SF3">
    <property type="entry name" value="LEUKOTRIENE A-4 HYDROLASE"/>
    <property type="match status" value="1"/>
</dbReference>
<dbReference type="EMBL" id="CP093326">
    <property type="protein sequence ID" value="UNK44945.1"/>
    <property type="molecule type" value="Genomic_DNA"/>
</dbReference>
<dbReference type="InterPro" id="IPR014782">
    <property type="entry name" value="Peptidase_M1_dom"/>
</dbReference>
<dbReference type="Pfam" id="PF01433">
    <property type="entry name" value="Peptidase_M1"/>
    <property type="match status" value="1"/>
</dbReference>
<name>A0ABY3W6V6_9MICC</name>
<feature type="domain" description="Peptidase M1 membrane alanine aminopeptidase" evidence="3">
    <location>
        <begin position="531"/>
        <end position="666"/>
    </location>
</feature>
<gene>
    <name evidence="4" type="ORF">MNQ99_13410</name>
</gene>
<evidence type="ECO:0000256" key="1">
    <source>
        <dbReference type="SAM" id="MobiDB-lite"/>
    </source>
</evidence>
<reference evidence="4 5" key="1">
    <citation type="submission" date="2022-03" db="EMBL/GenBank/DDBJ databases">
        <title>Isotopic signatures of nitrous oxide derived from detoxification processes.</title>
        <authorList>
            <person name="Behrendt U."/>
            <person name="Buchen C."/>
            <person name="Well R."/>
            <person name="Ulrich A."/>
            <person name="Rohe L."/>
            <person name="Kolb S."/>
            <person name="Schloter M."/>
            <person name="Horn M.A."/>
            <person name="Augustin J."/>
        </authorList>
    </citation>
    <scope>NUCLEOTIDE SEQUENCE [LARGE SCALE GENOMIC DNA]</scope>
    <source>
        <strain evidence="4 5">S4-C24</strain>
    </source>
</reference>
<dbReference type="SUPFAM" id="SSF55486">
    <property type="entry name" value="Metalloproteases ('zincins'), catalytic domain"/>
    <property type="match status" value="1"/>
</dbReference>
<dbReference type="InterPro" id="IPR042097">
    <property type="entry name" value="Aminopeptidase_N-like_N_sf"/>
</dbReference>
<dbReference type="Pfam" id="PF20773">
    <property type="entry name" value="InhA-like_MAM"/>
    <property type="match status" value="1"/>
</dbReference>
<feature type="signal peptide" evidence="2">
    <location>
        <begin position="1"/>
        <end position="28"/>
    </location>
</feature>
<sequence>MSRRSRLLAAGVALGVTCLLLPAAPAAAAPDPGQPYFEPGAASIGDPYFPDAGNTGYDAKHYQLDLLYDPPTEQLSANATMTARATQDLASFSLDLGGLTVHSVSVDGLGARFEHEGTKLVITPVRGVPDGRIFTAVVEYSGVPRALSLPGPAGFIHTDDGAIVTGHPRSAPTWFPVNNYPGDPASFGFNISVPDGWQAVANGLPDGTSRTPGRTVYKWEAEEPLSPHLATIAVGHFNLAEYTKGGVSYVDAMDPALKKTVIPRNGDGLAWSQSDDASYKRLTRTVSVPDAGADFSFWMLRDTEPGWDYAFVEARTPGGDNWTTLKDGTGFAQNGTGNSCPAWHQVHPFLKHYQNDDGGGSCSAKGSSGQWWAATGTSDGWEHWEFDLADYAGEDVELSITYASDITGQNDGVFVEDIKVAGAPGSTSFDSDGDRWDGWSPQGAPKGSRPNDNEWTAGSSTPPSQGHKIQQSLDKQPKMIKFLSSVFGTYPLASAGGIVDNVEDLGFALETQARPVYPMDYFYSEASGDSFIVRQLALQWLGSQLPVHRWQDSWLNQGLATYSQWLWAEEKEPGSAQDSFDFYAGIDAADPFWKFKLADPGPENLFSSSLQTRSAMALHAVRTEIGDKDFHKLVRQWVKDGSGSPKDFRKRAEKVSGKDLSGIFKAFVSTPGKPGAL</sequence>
<dbReference type="SUPFAM" id="SSF63737">
    <property type="entry name" value="Leukotriene A4 hydrolase N-terminal domain"/>
    <property type="match status" value="1"/>
</dbReference>
<accession>A0ABY3W6V6</accession>
<evidence type="ECO:0000259" key="3">
    <source>
        <dbReference type="Pfam" id="PF01433"/>
    </source>
</evidence>
<feature type="compositionally biased region" description="Polar residues" evidence="1">
    <location>
        <begin position="453"/>
        <end position="470"/>
    </location>
</feature>
<dbReference type="Gene3D" id="1.10.390.10">
    <property type="entry name" value="Neutral Protease Domain 2"/>
    <property type="match status" value="1"/>
</dbReference>
<feature type="region of interest" description="Disordered" evidence="1">
    <location>
        <begin position="425"/>
        <end position="470"/>
    </location>
</feature>
<dbReference type="PANTHER" id="PTHR45726">
    <property type="entry name" value="LEUKOTRIENE A-4 HYDROLASE"/>
    <property type="match status" value="1"/>
</dbReference>
<evidence type="ECO:0000313" key="5">
    <source>
        <dbReference type="Proteomes" id="UP000829069"/>
    </source>
</evidence>
<organism evidence="4 5">
    <name type="scientific">Arthrobacter sulfonylureivorans</name>
    <dbReference type="NCBI Taxonomy" id="2486855"/>
    <lineage>
        <taxon>Bacteria</taxon>
        <taxon>Bacillati</taxon>
        <taxon>Actinomycetota</taxon>
        <taxon>Actinomycetes</taxon>
        <taxon>Micrococcales</taxon>
        <taxon>Micrococcaceae</taxon>
        <taxon>Arthrobacter</taxon>
    </lineage>
</organism>
<evidence type="ECO:0000256" key="2">
    <source>
        <dbReference type="SAM" id="SignalP"/>
    </source>
</evidence>
<protein>
    <recommendedName>
        <fullName evidence="3">Peptidase M1 membrane alanine aminopeptidase domain-containing protein</fullName>
    </recommendedName>
</protein>
<dbReference type="Proteomes" id="UP000829069">
    <property type="component" value="Chromosome"/>
</dbReference>
<evidence type="ECO:0000313" key="4">
    <source>
        <dbReference type="EMBL" id="UNK44945.1"/>
    </source>
</evidence>
<keyword evidence="5" id="KW-1185">Reference proteome</keyword>
<dbReference type="InterPro" id="IPR034015">
    <property type="entry name" value="M1_LTA4H"/>
</dbReference>
<keyword evidence="2" id="KW-0732">Signal</keyword>
<dbReference type="RefSeq" id="WP_241913270.1">
    <property type="nucleotide sequence ID" value="NZ_CP093326.1"/>
</dbReference>